<feature type="region of interest" description="Disordered" evidence="1">
    <location>
        <begin position="34"/>
        <end position="125"/>
    </location>
</feature>
<dbReference type="InterPro" id="IPR013800">
    <property type="entry name" value="STAT_TF_alpha"/>
</dbReference>
<organism evidence="3 4">
    <name type="scientific">Hucho hucho</name>
    <name type="common">huchen</name>
    <dbReference type="NCBI Taxonomy" id="62062"/>
    <lineage>
        <taxon>Eukaryota</taxon>
        <taxon>Metazoa</taxon>
        <taxon>Chordata</taxon>
        <taxon>Craniata</taxon>
        <taxon>Vertebrata</taxon>
        <taxon>Euteleostomi</taxon>
        <taxon>Actinopterygii</taxon>
        <taxon>Neopterygii</taxon>
        <taxon>Teleostei</taxon>
        <taxon>Protacanthopterygii</taxon>
        <taxon>Salmoniformes</taxon>
        <taxon>Salmonidae</taxon>
        <taxon>Salmoninae</taxon>
        <taxon>Hucho</taxon>
    </lineage>
</organism>
<dbReference type="GO" id="GO:0007165">
    <property type="term" value="P:signal transduction"/>
    <property type="evidence" value="ECO:0007669"/>
    <property type="project" value="InterPro"/>
</dbReference>
<keyword evidence="4" id="KW-1185">Reference proteome</keyword>
<feature type="compositionally biased region" description="Pro residues" evidence="1">
    <location>
        <begin position="114"/>
        <end position="125"/>
    </location>
</feature>
<dbReference type="Ensembl" id="ENSHHUT00000029661.1">
    <property type="protein sequence ID" value="ENSHHUP00000028491.1"/>
    <property type="gene ID" value="ENSHHUG00000018152.1"/>
</dbReference>
<dbReference type="GO" id="GO:0006355">
    <property type="term" value="P:regulation of DNA-templated transcription"/>
    <property type="evidence" value="ECO:0007669"/>
    <property type="project" value="InterPro"/>
</dbReference>
<evidence type="ECO:0000313" key="3">
    <source>
        <dbReference type="Ensembl" id="ENSHHUP00000028491.1"/>
    </source>
</evidence>
<accession>A0A4W5LQJ9</accession>
<dbReference type="Pfam" id="PF01017">
    <property type="entry name" value="STAT_alpha"/>
    <property type="match status" value="1"/>
</dbReference>
<evidence type="ECO:0000313" key="4">
    <source>
        <dbReference type="Proteomes" id="UP000314982"/>
    </source>
</evidence>
<feature type="compositionally biased region" description="Pro residues" evidence="1">
    <location>
        <begin position="89"/>
        <end position="102"/>
    </location>
</feature>
<dbReference type="InterPro" id="IPR015988">
    <property type="entry name" value="STAT_TF_CC"/>
</dbReference>
<dbReference type="SUPFAM" id="SSF47655">
    <property type="entry name" value="STAT"/>
    <property type="match status" value="1"/>
</dbReference>
<evidence type="ECO:0000259" key="2">
    <source>
        <dbReference type="Pfam" id="PF01017"/>
    </source>
</evidence>
<feature type="domain" description="STAT transcription factor all-alpha" evidence="2">
    <location>
        <begin position="2"/>
        <end position="51"/>
    </location>
</feature>
<dbReference type="AlphaFoldDB" id="A0A4W5LQJ9"/>
<evidence type="ECO:0000256" key="1">
    <source>
        <dbReference type="SAM" id="MobiDB-lite"/>
    </source>
</evidence>
<dbReference type="Gene3D" id="1.20.1050.20">
    <property type="entry name" value="STAT transcription factor, all-alpha domain"/>
    <property type="match status" value="1"/>
</dbReference>
<reference evidence="4" key="1">
    <citation type="submission" date="2018-06" db="EMBL/GenBank/DDBJ databases">
        <title>Genome assembly of Danube salmon.</title>
        <authorList>
            <person name="Macqueen D.J."/>
            <person name="Gundappa M.K."/>
        </authorList>
    </citation>
    <scope>NUCLEOTIDE SEQUENCE [LARGE SCALE GENOMIC DNA]</scope>
</reference>
<sequence>DLAEKHQKSLQLLRKQQTIILDDELIHWKRRQQLAGNGGPAEGGLDILQSCEAAQQLHPTSHATDSHSERHTEASRVNALLKGTSTDLPPAPKNGDPNPPRSPHSYPIAVPQPSEIPPTAPTHQE</sequence>
<reference evidence="3" key="2">
    <citation type="submission" date="2025-08" db="UniProtKB">
        <authorList>
            <consortium name="Ensembl"/>
        </authorList>
    </citation>
    <scope>IDENTIFICATION</scope>
</reference>
<reference evidence="3" key="3">
    <citation type="submission" date="2025-09" db="UniProtKB">
        <authorList>
            <consortium name="Ensembl"/>
        </authorList>
    </citation>
    <scope>IDENTIFICATION</scope>
</reference>
<dbReference type="Proteomes" id="UP000314982">
    <property type="component" value="Unassembled WGS sequence"/>
</dbReference>
<proteinExistence type="predicted"/>
<protein>
    <recommendedName>
        <fullName evidence="2">STAT transcription factor all-alpha domain-containing protein</fullName>
    </recommendedName>
</protein>
<name>A0A4W5LQJ9_9TELE</name>
<dbReference type="STRING" id="62062.ENSHHUP00000028491"/>
<feature type="compositionally biased region" description="Basic and acidic residues" evidence="1">
    <location>
        <begin position="64"/>
        <end position="74"/>
    </location>
</feature>